<dbReference type="InterPro" id="IPR011050">
    <property type="entry name" value="Pectin_lyase_fold/virulence"/>
</dbReference>
<protein>
    <submittedName>
        <fullName evidence="1">Uncharacterized protein</fullName>
    </submittedName>
</protein>
<reference evidence="1 2" key="2">
    <citation type="submission" date="2008-10" db="EMBL/GenBank/DDBJ databases">
        <authorList>
            <person name="Fulton L."/>
            <person name="Clifton S."/>
            <person name="Fulton B."/>
            <person name="Xu J."/>
            <person name="Minx P."/>
            <person name="Pepin K.H."/>
            <person name="Johnson M."/>
            <person name="Bhonagiri V."/>
            <person name="Nash W.E."/>
            <person name="Mardis E.R."/>
            <person name="Wilson R.K."/>
        </authorList>
    </citation>
    <scope>NUCLEOTIDE SEQUENCE [LARGE SCALE GENOMIC DNA]</scope>
    <source>
        <strain evidence="1 2">DSM 18315</strain>
    </source>
</reference>
<dbReference type="AlphaFoldDB" id="B7B9W5"/>
<proteinExistence type="predicted"/>
<evidence type="ECO:0000313" key="2">
    <source>
        <dbReference type="Proteomes" id="UP000005510"/>
    </source>
</evidence>
<name>B7B9W5_9BACT</name>
<dbReference type="STRING" id="537006.PRABACTJOHN_01820"/>
<dbReference type="Proteomes" id="UP000005510">
    <property type="component" value="Unassembled WGS sequence"/>
</dbReference>
<organism evidence="1 2">
    <name type="scientific">Parabacteroides johnsonii DSM 18315</name>
    <dbReference type="NCBI Taxonomy" id="537006"/>
    <lineage>
        <taxon>Bacteria</taxon>
        <taxon>Pseudomonadati</taxon>
        <taxon>Bacteroidota</taxon>
        <taxon>Bacteroidia</taxon>
        <taxon>Bacteroidales</taxon>
        <taxon>Tannerellaceae</taxon>
        <taxon>Parabacteroides</taxon>
    </lineage>
</organism>
<reference evidence="1 2" key="1">
    <citation type="submission" date="2008-10" db="EMBL/GenBank/DDBJ databases">
        <title>Draft genome sequence of Parabacteroides johnsonii (DSM 18315).</title>
        <authorList>
            <person name="Sudarsanam P."/>
            <person name="Ley R."/>
            <person name="Guruge J."/>
            <person name="Turnbaugh P.J."/>
            <person name="Mahowald M."/>
            <person name="Liep D."/>
            <person name="Gordon J."/>
        </authorList>
    </citation>
    <scope>NUCLEOTIDE SEQUENCE [LARGE SCALE GENOMIC DNA]</scope>
    <source>
        <strain evidence="1 2">DSM 18315</strain>
    </source>
</reference>
<dbReference type="EMBL" id="ABYH01000205">
    <property type="protein sequence ID" value="EEC96778.1"/>
    <property type="molecule type" value="Genomic_DNA"/>
</dbReference>
<dbReference type="HOGENOM" id="CLU_444005_0_0_10"/>
<gene>
    <name evidence="1" type="ORF">PRABACTJOHN_01820</name>
</gene>
<sequence length="626" mass="67272">MSILALKTKNIMEHKTLQFFQRPLQPGCLFSFLFFLMAFFLSQEAVAQESRKTVWQQIKEAEDGDVIDLKGETYEWNYIEFSGKKTVTLKNGTIIRPDGYSVNKVELLFGIGGGFKLILDEVKLKGGEFSKGAPIVYVKSGGILEMNGGAITEARVDEAVPSCVRIAGGGIFIMNGTVINGENAVGEGEINVAEGGTLVMNGGRANWVINNGTTKIGGDAVIRKFCSSMKPLEIFAPLTDEIFAHSISFLYPGANVLGQVVAIGVDGYTPTRSDASRFYDVGKKFGFGVKNGKIVFVKLGQEDPVIETEEDLTGAIDELPAGTEEEPSDVIVETEISVTNPVTVKDKYITLGGGGTLNSLNSGGIFSVNNGGLVLDNITLKGQWIDKRPLLEVLNGSILNIHPNTMIHSKSDHLATVHVDKTSTLVYEGIMEGHLHSIGSLSLLAGAVHGQVSSFTSFKLSGNAKIDVGIFLGRIDTYIGKICLTDPLRDKLDVLTGVGMEPEVGNPVLIAEGVDGYRLTKSDLLKLNCITDGCEFYLDNDCILMRKIDPSANEKIDPAQLRIRTGNGMVEADGIPAGHRYALYNLSGIILAKGVSDGGTIRIPVSHSGIYIFQAAGVGKKIRVSE</sequence>
<evidence type="ECO:0000313" key="1">
    <source>
        <dbReference type="EMBL" id="EEC96778.1"/>
    </source>
</evidence>
<dbReference type="SUPFAM" id="SSF51126">
    <property type="entry name" value="Pectin lyase-like"/>
    <property type="match status" value="1"/>
</dbReference>
<accession>B7B9W5</accession>
<comment type="caution">
    <text evidence="1">The sequence shown here is derived from an EMBL/GenBank/DDBJ whole genome shotgun (WGS) entry which is preliminary data.</text>
</comment>